<dbReference type="EMBL" id="RRCN01000001">
    <property type="protein sequence ID" value="RRJ61604.1"/>
    <property type="molecule type" value="Genomic_DNA"/>
</dbReference>
<dbReference type="GO" id="GO:0016787">
    <property type="term" value="F:hydrolase activity"/>
    <property type="evidence" value="ECO:0007669"/>
    <property type="project" value="UniProtKB-KW"/>
</dbReference>
<comment type="function">
    <text evidence="2">Counteracts the endogenous Pycsar antiviral defense system. Phosphodiesterase that enables metal-dependent hydrolysis of host cyclic nucleotide Pycsar defense signals such as cCMP and cUMP.</text>
</comment>
<accession>A0A3P3TV33</accession>
<dbReference type="InterPro" id="IPR050662">
    <property type="entry name" value="Sec-metab_biosynth-thioest"/>
</dbReference>
<evidence type="ECO:0000313" key="5">
    <source>
        <dbReference type="EMBL" id="RRJ61604.1"/>
    </source>
</evidence>
<comment type="caution">
    <text evidence="5">The sequence shown here is derived from an EMBL/GenBank/DDBJ whole genome shotgun (WGS) entry which is preliminary data.</text>
</comment>
<dbReference type="SUPFAM" id="SSF56281">
    <property type="entry name" value="Metallo-hydrolase/oxidoreductase"/>
    <property type="match status" value="1"/>
</dbReference>
<feature type="domain" description="Metallo-beta-lactamase" evidence="4">
    <location>
        <begin position="29"/>
        <end position="242"/>
    </location>
</feature>
<evidence type="ECO:0000256" key="1">
    <source>
        <dbReference type="ARBA" id="ARBA00034221"/>
    </source>
</evidence>
<evidence type="ECO:0000256" key="2">
    <source>
        <dbReference type="ARBA" id="ARBA00034301"/>
    </source>
</evidence>
<sequence>MKTMLSEIQTWEKEGVVRVPMPMAPPLRRVNSYVLRGPEGITIIDPGPRTAETEREWPLALRQLDIAAGDVAQIVVTHHHPDHYGLAGYLQSITGAAVRMSRRAYEETRLMWGKNSVMNEELPRLFRRHGMPPVWNDQLLPHLQSFFPQVTPAPEVDFIQEGEAVMMGGRYWLPVESAGHAPGHLSFYDQERQLMFCGDAVLPQISPNISCLPGSDPQPLQSFLTSLERFGSYEVQIAFPGHRHPFEHFGERVRMLLGHHEERLARIEGLLRQRPHTGFAVCAALFGTDLGIHQMRFAMAETLAHLVELVRRGRAEERRTSGGAAVEFHLTVR</sequence>
<dbReference type="CDD" id="cd07725">
    <property type="entry name" value="TTHA1429-like_MBL-fold"/>
    <property type="match status" value="1"/>
</dbReference>
<evidence type="ECO:0000256" key="3">
    <source>
        <dbReference type="ARBA" id="ARBA00048505"/>
    </source>
</evidence>
<comment type="catalytic activity">
    <reaction evidence="3">
        <text>3',5'-cyclic UMP + H2O = UMP + H(+)</text>
        <dbReference type="Rhea" id="RHEA:70575"/>
        <dbReference type="ChEBI" id="CHEBI:15377"/>
        <dbReference type="ChEBI" id="CHEBI:15378"/>
        <dbReference type="ChEBI" id="CHEBI:57865"/>
        <dbReference type="ChEBI" id="CHEBI:184387"/>
    </reaction>
    <physiologicalReaction direction="left-to-right" evidence="3">
        <dbReference type="Rhea" id="RHEA:70576"/>
    </physiologicalReaction>
</comment>
<dbReference type="InterPro" id="IPR036866">
    <property type="entry name" value="RibonucZ/Hydroxyglut_hydro"/>
</dbReference>
<protein>
    <submittedName>
        <fullName evidence="5">MBL fold metallo-hydrolase</fullName>
    </submittedName>
</protein>
<dbReference type="RefSeq" id="WP_128629537.1">
    <property type="nucleotide sequence ID" value="NZ_RRCN01000001.1"/>
</dbReference>
<evidence type="ECO:0000313" key="6">
    <source>
        <dbReference type="Proteomes" id="UP000267017"/>
    </source>
</evidence>
<dbReference type="PANTHER" id="PTHR23131:SF4">
    <property type="entry name" value="METALLO-BETA-LACTAMASE SUPERFAMILY POTEIN"/>
    <property type="match status" value="1"/>
</dbReference>
<keyword evidence="5" id="KW-0378">Hydrolase</keyword>
<dbReference type="AlphaFoldDB" id="A0A3P3TV33"/>
<gene>
    <name evidence="5" type="ORF">EHV15_00410</name>
</gene>
<dbReference type="PANTHER" id="PTHR23131">
    <property type="entry name" value="ENDORIBONUCLEASE LACTB2"/>
    <property type="match status" value="1"/>
</dbReference>
<dbReference type="InterPro" id="IPR048933">
    <property type="entry name" value="B_lactamase-like_C"/>
</dbReference>
<keyword evidence="6" id="KW-1185">Reference proteome</keyword>
<name>A0A3P3TV33_9BACL</name>
<dbReference type="Gene3D" id="3.60.15.10">
    <property type="entry name" value="Ribonuclease Z/Hydroxyacylglutathione hydrolase-like"/>
    <property type="match status" value="1"/>
</dbReference>
<dbReference type="Gene3D" id="1.10.10.10">
    <property type="entry name" value="Winged helix-like DNA-binding domain superfamily/Winged helix DNA-binding domain"/>
    <property type="match status" value="1"/>
</dbReference>
<dbReference type="OrthoDB" id="9761531at2"/>
<dbReference type="Pfam" id="PF00753">
    <property type="entry name" value="Lactamase_B"/>
    <property type="match status" value="1"/>
</dbReference>
<reference evidence="5 6" key="1">
    <citation type="submission" date="2018-11" db="EMBL/GenBank/DDBJ databases">
        <title>Genome sequencing of Paenibacillus sp. KCOM 3021 (= ChDC PVNT-B20).</title>
        <authorList>
            <person name="Kook J.-K."/>
            <person name="Park S.-N."/>
            <person name="Lim Y.K."/>
        </authorList>
    </citation>
    <scope>NUCLEOTIDE SEQUENCE [LARGE SCALE GENOMIC DNA]</scope>
    <source>
        <strain evidence="5 6">KCOM 3021</strain>
    </source>
</reference>
<dbReference type="InterPro" id="IPR036388">
    <property type="entry name" value="WH-like_DNA-bd_sf"/>
</dbReference>
<dbReference type="InterPro" id="IPR001279">
    <property type="entry name" value="Metallo-B-lactamas"/>
</dbReference>
<proteinExistence type="predicted"/>
<dbReference type="Pfam" id="PF21221">
    <property type="entry name" value="B_lactamase-like_C"/>
    <property type="match status" value="1"/>
</dbReference>
<dbReference type="SMART" id="SM00849">
    <property type="entry name" value="Lactamase_B"/>
    <property type="match status" value="1"/>
</dbReference>
<organism evidence="5 6">
    <name type="scientific">Paenibacillus oralis</name>
    <dbReference type="NCBI Taxonomy" id="2490856"/>
    <lineage>
        <taxon>Bacteria</taxon>
        <taxon>Bacillati</taxon>
        <taxon>Bacillota</taxon>
        <taxon>Bacilli</taxon>
        <taxon>Bacillales</taxon>
        <taxon>Paenibacillaceae</taxon>
        <taxon>Paenibacillus</taxon>
    </lineage>
</organism>
<comment type="catalytic activity">
    <reaction evidence="1">
        <text>3',5'-cyclic CMP + H2O = CMP + H(+)</text>
        <dbReference type="Rhea" id="RHEA:72675"/>
        <dbReference type="ChEBI" id="CHEBI:15377"/>
        <dbReference type="ChEBI" id="CHEBI:15378"/>
        <dbReference type="ChEBI" id="CHEBI:58003"/>
        <dbReference type="ChEBI" id="CHEBI:60377"/>
    </reaction>
    <physiologicalReaction direction="left-to-right" evidence="1">
        <dbReference type="Rhea" id="RHEA:72676"/>
    </physiologicalReaction>
</comment>
<dbReference type="Proteomes" id="UP000267017">
    <property type="component" value="Unassembled WGS sequence"/>
</dbReference>
<evidence type="ECO:0000259" key="4">
    <source>
        <dbReference type="SMART" id="SM00849"/>
    </source>
</evidence>